<feature type="domain" description="HTH luxR-type" evidence="4">
    <location>
        <begin position="113"/>
        <end position="178"/>
    </location>
</feature>
<dbReference type="Proteomes" id="UP000483362">
    <property type="component" value="Unassembled WGS sequence"/>
</dbReference>
<organism evidence="5 6">
    <name type="scientific">Sodaliphilus pleomorphus</name>
    <dbReference type="NCBI Taxonomy" id="2606626"/>
    <lineage>
        <taxon>Bacteria</taxon>
        <taxon>Pseudomonadati</taxon>
        <taxon>Bacteroidota</taxon>
        <taxon>Bacteroidia</taxon>
        <taxon>Bacteroidales</taxon>
        <taxon>Muribaculaceae</taxon>
        <taxon>Sodaliphilus</taxon>
    </lineage>
</organism>
<dbReference type="CDD" id="cd06170">
    <property type="entry name" value="LuxR_C_like"/>
    <property type="match status" value="1"/>
</dbReference>
<evidence type="ECO:0000256" key="1">
    <source>
        <dbReference type="ARBA" id="ARBA00023015"/>
    </source>
</evidence>
<dbReference type="PANTHER" id="PTHR44688:SF16">
    <property type="entry name" value="DNA-BINDING TRANSCRIPTIONAL ACTIVATOR DEVR_DOSR"/>
    <property type="match status" value="1"/>
</dbReference>
<dbReference type="PROSITE" id="PS00622">
    <property type="entry name" value="HTH_LUXR_1"/>
    <property type="match status" value="1"/>
</dbReference>
<dbReference type="PROSITE" id="PS50043">
    <property type="entry name" value="HTH_LUXR_2"/>
    <property type="match status" value="1"/>
</dbReference>
<comment type="caution">
    <text evidence="5">The sequence shown here is derived from an EMBL/GenBank/DDBJ whole genome shotgun (WGS) entry which is preliminary data.</text>
</comment>
<keyword evidence="2" id="KW-0238">DNA-binding</keyword>
<dbReference type="EMBL" id="VULT01000004">
    <property type="protein sequence ID" value="MSS16846.1"/>
    <property type="molecule type" value="Genomic_DNA"/>
</dbReference>
<dbReference type="Gene3D" id="1.10.10.10">
    <property type="entry name" value="Winged helix-like DNA-binding domain superfamily/Winged helix DNA-binding domain"/>
    <property type="match status" value="1"/>
</dbReference>
<sequence length="184" mass="21190">MKLEFYIYDDELWYITTDGRNCKLTENDTDIIAGLLSSISEMYPAAYASLQEEYSRSATNGKYYQFLMVRRFCKCNLGKLDNTKIDLANGTFNMERVSCPLRGECKHEGVICCPKFNSKLSEAELRVMRLVYDGLSNEEIAERLFLSPHTIKNHIKSVYAKLGIHEKAEFVKYADKNDIFCLTS</sequence>
<accession>A0A6L5XCP9</accession>
<dbReference type="PRINTS" id="PR00038">
    <property type="entry name" value="HTHLUXR"/>
</dbReference>
<protein>
    <submittedName>
        <fullName evidence="5">Helix-turn-helix transcriptional regulator</fullName>
    </submittedName>
</protein>
<dbReference type="InterPro" id="IPR000792">
    <property type="entry name" value="Tscrpt_reg_LuxR_C"/>
</dbReference>
<proteinExistence type="predicted"/>
<gene>
    <name evidence="5" type="ORF">FYJ29_03570</name>
</gene>
<dbReference type="AlphaFoldDB" id="A0A6L5XCP9"/>
<dbReference type="SUPFAM" id="SSF46894">
    <property type="entry name" value="C-terminal effector domain of the bipartite response regulators"/>
    <property type="match status" value="1"/>
</dbReference>
<evidence type="ECO:0000256" key="3">
    <source>
        <dbReference type="ARBA" id="ARBA00023163"/>
    </source>
</evidence>
<dbReference type="GO" id="GO:0006355">
    <property type="term" value="P:regulation of DNA-templated transcription"/>
    <property type="evidence" value="ECO:0007669"/>
    <property type="project" value="InterPro"/>
</dbReference>
<name>A0A6L5XCP9_9BACT</name>
<evidence type="ECO:0000313" key="6">
    <source>
        <dbReference type="Proteomes" id="UP000483362"/>
    </source>
</evidence>
<keyword evidence="6" id="KW-1185">Reference proteome</keyword>
<keyword evidence="3" id="KW-0804">Transcription</keyword>
<keyword evidence="1" id="KW-0805">Transcription regulation</keyword>
<evidence type="ECO:0000259" key="4">
    <source>
        <dbReference type="PROSITE" id="PS50043"/>
    </source>
</evidence>
<evidence type="ECO:0000256" key="2">
    <source>
        <dbReference type="ARBA" id="ARBA00023125"/>
    </source>
</evidence>
<evidence type="ECO:0000313" key="5">
    <source>
        <dbReference type="EMBL" id="MSS16846.1"/>
    </source>
</evidence>
<dbReference type="PANTHER" id="PTHR44688">
    <property type="entry name" value="DNA-BINDING TRANSCRIPTIONAL ACTIVATOR DEVR_DOSR"/>
    <property type="match status" value="1"/>
</dbReference>
<dbReference type="GO" id="GO:0003677">
    <property type="term" value="F:DNA binding"/>
    <property type="evidence" value="ECO:0007669"/>
    <property type="project" value="UniProtKB-KW"/>
</dbReference>
<reference evidence="5 6" key="1">
    <citation type="submission" date="2019-08" db="EMBL/GenBank/DDBJ databases">
        <title>In-depth cultivation of the pig gut microbiome towards novel bacterial diversity and tailored functional studies.</title>
        <authorList>
            <person name="Wylensek D."/>
            <person name="Hitch T.C.A."/>
            <person name="Clavel T."/>
        </authorList>
    </citation>
    <scope>NUCLEOTIDE SEQUENCE [LARGE SCALE GENOMIC DNA]</scope>
    <source>
        <strain evidence="5 6">Oil-RF-744-WCA-WT-10</strain>
    </source>
</reference>
<dbReference type="Pfam" id="PF00196">
    <property type="entry name" value="GerE"/>
    <property type="match status" value="1"/>
</dbReference>
<dbReference type="InterPro" id="IPR036388">
    <property type="entry name" value="WH-like_DNA-bd_sf"/>
</dbReference>
<dbReference type="SMART" id="SM00421">
    <property type="entry name" value="HTH_LUXR"/>
    <property type="match status" value="1"/>
</dbReference>
<dbReference type="InterPro" id="IPR016032">
    <property type="entry name" value="Sig_transdc_resp-reg_C-effctor"/>
</dbReference>